<sequence>MFLTPHWATLSHFNVLDHLPTFICLFIAHRVWAFYRGIRVVNHIPRLYAPFHPFGMPGALFSTTTWWNISRDVHWVRRSTLYATNEIVPVVPFLVGKPLIYVSNLDVARQIISGGNRASFPKPVWSSRALKLWGMNLFAAEAEVWRKHRRIMGPAFNNELYRLVWTETSKTYREMIVSEGWEAKGTGSTTAAQELTFKLALILIGKCAFGFSLSWDDPPRTSDGRESIQDTMKTVAETTILRLAAPRWVMRLPLRRIRECNAAYEAIEVFMKDQVSRQKQEIENDSRKDVLSLLIKANEHEESKFKLSDAEVIGDIFVILFAGHETTAHALGATLGLLAVSQDAQDEVFEQIKDVVGFDRDPEFDDYNRLNKVLAVFFEAIRLFPSGHIMPRQASEDVIIQVPNPRGQEGTHTMLIPKGQEVAIDVVGLRMSLFSFSVISYWRLIIADREEYNPRYFHDPMSFKPSRWHDTQNDSEEFTAFSFGPRACIGRKFATTEAVCFLTMLLRDWRVVPRLNVGESEEEWKARVLEAKMVMALGAQDVPVTFLKR</sequence>
<dbReference type="InterPro" id="IPR050196">
    <property type="entry name" value="Cytochrome_P450_Monoox"/>
</dbReference>
<dbReference type="GO" id="GO:0016705">
    <property type="term" value="F:oxidoreductase activity, acting on paired donors, with incorporation or reduction of molecular oxygen"/>
    <property type="evidence" value="ECO:0007669"/>
    <property type="project" value="InterPro"/>
</dbReference>
<dbReference type="PRINTS" id="PR00385">
    <property type="entry name" value="P450"/>
</dbReference>
<proteinExistence type="inferred from homology"/>
<keyword evidence="4 8" id="KW-0560">Oxidoreductase</keyword>
<dbReference type="InterPro" id="IPR002401">
    <property type="entry name" value="Cyt_P450_E_grp-I"/>
</dbReference>
<evidence type="ECO:0000313" key="10">
    <source>
        <dbReference type="Proteomes" id="UP000518752"/>
    </source>
</evidence>
<comment type="similarity">
    <text evidence="1 8">Belongs to the cytochrome P450 family.</text>
</comment>
<evidence type="ECO:0000313" key="9">
    <source>
        <dbReference type="EMBL" id="KAF5368657.1"/>
    </source>
</evidence>
<name>A0A8H5GPL8_9AGAR</name>
<dbReference type="AlphaFoldDB" id="A0A8H5GPL8"/>
<keyword evidence="5 7" id="KW-0408">Iron</keyword>
<comment type="caution">
    <text evidence="9">The sequence shown here is derived from an EMBL/GenBank/DDBJ whole genome shotgun (WGS) entry which is preliminary data.</text>
</comment>
<evidence type="ECO:0000256" key="4">
    <source>
        <dbReference type="ARBA" id="ARBA00023002"/>
    </source>
</evidence>
<dbReference type="GO" id="GO:0005506">
    <property type="term" value="F:iron ion binding"/>
    <property type="evidence" value="ECO:0007669"/>
    <property type="project" value="InterPro"/>
</dbReference>
<dbReference type="Pfam" id="PF00067">
    <property type="entry name" value="p450"/>
    <property type="match status" value="2"/>
</dbReference>
<feature type="binding site" description="axial binding residue" evidence="7">
    <location>
        <position position="488"/>
    </location>
    <ligand>
        <name>heme</name>
        <dbReference type="ChEBI" id="CHEBI:30413"/>
    </ligand>
    <ligandPart>
        <name>Fe</name>
        <dbReference type="ChEBI" id="CHEBI:18248"/>
    </ligandPart>
</feature>
<evidence type="ECO:0000256" key="6">
    <source>
        <dbReference type="ARBA" id="ARBA00023033"/>
    </source>
</evidence>
<evidence type="ECO:0000256" key="8">
    <source>
        <dbReference type="RuleBase" id="RU000461"/>
    </source>
</evidence>
<evidence type="ECO:0008006" key="11">
    <source>
        <dbReference type="Google" id="ProtNLM"/>
    </source>
</evidence>
<reference evidence="9 10" key="1">
    <citation type="journal article" date="2020" name="ISME J.">
        <title>Uncovering the hidden diversity of litter-decomposition mechanisms in mushroom-forming fungi.</title>
        <authorList>
            <person name="Floudas D."/>
            <person name="Bentzer J."/>
            <person name="Ahren D."/>
            <person name="Johansson T."/>
            <person name="Persson P."/>
            <person name="Tunlid A."/>
        </authorList>
    </citation>
    <scope>NUCLEOTIDE SEQUENCE [LARGE SCALE GENOMIC DNA]</scope>
    <source>
        <strain evidence="9 10">CBS 406.79</strain>
    </source>
</reference>
<keyword evidence="6 8" id="KW-0503">Monooxygenase</keyword>
<dbReference type="PRINTS" id="PR00463">
    <property type="entry name" value="EP450I"/>
</dbReference>
<dbReference type="PANTHER" id="PTHR24291:SF50">
    <property type="entry name" value="BIFUNCTIONAL ALBAFLAVENONE MONOOXYGENASE_TERPENE SYNTHASE"/>
    <property type="match status" value="1"/>
</dbReference>
<dbReference type="InterPro" id="IPR001128">
    <property type="entry name" value="Cyt_P450"/>
</dbReference>
<gene>
    <name evidence="9" type="ORF">D9757_010213</name>
</gene>
<dbReference type="Proteomes" id="UP000518752">
    <property type="component" value="Unassembled WGS sequence"/>
</dbReference>
<comment type="cofactor">
    <cofactor evidence="7">
        <name>heme</name>
        <dbReference type="ChEBI" id="CHEBI:30413"/>
    </cofactor>
</comment>
<dbReference type="Gene3D" id="1.10.630.10">
    <property type="entry name" value="Cytochrome P450"/>
    <property type="match status" value="1"/>
</dbReference>
<evidence type="ECO:0000256" key="5">
    <source>
        <dbReference type="ARBA" id="ARBA00023004"/>
    </source>
</evidence>
<keyword evidence="3 7" id="KW-0479">Metal-binding</keyword>
<protein>
    <recommendedName>
        <fullName evidence="11">Cytochrome P450</fullName>
    </recommendedName>
</protein>
<dbReference type="InterPro" id="IPR017972">
    <property type="entry name" value="Cyt_P450_CS"/>
</dbReference>
<dbReference type="GO" id="GO:0004497">
    <property type="term" value="F:monooxygenase activity"/>
    <property type="evidence" value="ECO:0007669"/>
    <property type="project" value="UniProtKB-KW"/>
</dbReference>
<dbReference type="OrthoDB" id="1470350at2759"/>
<dbReference type="SUPFAM" id="SSF48264">
    <property type="entry name" value="Cytochrome P450"/>
    <property type="match status" value="1"/>
</dbReference>
<dbReference type="InterPro" id="IPR036396">
    <property type="entry name" value="Cyt_P450_sf"/>
</dbReference>
<accession>A0A8H5GPL8</accession>
<evidence type="ECO:0000256" key="3">
    <source>
        <dbReference type="ARBA" id="ARBA00022723"/>
    </source>
</evidence>
<keyword evidence="2 7" id="KW-0349">Heme</keyword>
<evidence type="ECO:0000256" key="1">
    <source>
        <dbReference type="ARBA" id="ARBA00010617"/>
    </source>
</evidence>
<organism evidence="9 10">
    <name type="scientific">Collybiopsis confluens</name>
    <dbReference type="NCBI Taxonomy" id="2823264"/>
    <lineage>
        <taxon>Eukaryota</taxon>
        <taxon>Fungi</taxon>
        <taxon>Dikarya</taxon>
        <taxon>Basidiomycota</taxon>
        <taxon>Agaricomycotina</taxon>
        <taxon>Agaricomycetes</taxon>
        <taxon>Agaricomycetidae</taxon>
        <taxon>Agaricales</taxon>
        <taxon>Marasmiineae</taxon>
        <taxon>Omphalotaceae</taxon>
        <taxon>Collybiopsis</taxon>
    </lineage>
</organism>
<dbReference type="GO" id="GO:0020037">
    <property type="term" value="F:heme binding"/>
    <property type="evidence" value="ECO:0007669"/>
    <property type="project" value="InterPro"/>
</dbReference>
<dbReference type="PANTHER" id="PTHR24291">
    <property type="entry name" value="CYTOCHROME P450 FAMILY 4"/>
    <property type="match status" value="1"/>
</dbReference>
<evidence type="ECO:0000256" key="7">
    <source>
        <dbReference type="PIRSR" id="PIRSR602401-1"/>
    </source>
</evidence>
<keyword evidence="10" id="KW-1185">Reference proteome</keyword>
<dbReference type="EMBL" id="JAACJN010000133">
    <property type="protein sequence ID" value="KAF5368657.1"/>
    <property type="molecule type" value="Genomic_DNA"/>
</dbReference>
<dbReference type="PROSITE" id="PS00086">
    <property type="entry name" value="CYTOCHROME_P450"/>
    <property type="match status" value="1"/>
</dbReference>
<evidence type="ECO:0000256" key="2">
    <source>
        <dbReference type="ARBA" id="ARBA00022617"/>
    </source>
</evidence>